<dbReference type="PANTHER" id="PTHR34203:SF13">
    <property type="entry name" value="EXPRESSED PROTEIN"/>
    <property type="match status" value="1"/>
</dbReference>
<feature type="domain" description="Methyltransferase FkbM" evidence="2">
    <location>
        <begin position="168"/>
        <end position="349"/>
    </location>
</feature>
<gene>
    <name evidence="3" type="ORF">BU14_0146s0023</name>
</gene>
<sequence length="416" mass="42280">MAATRFVLAPLVALAVASLTAAAIVVPAGLPLNIVGARGADSTIDGSAAWMPAPPRTTQRAVGADGTGRGGEGLFHYPSLGTQRAVAVDADGSHRVPPGAGGAPAPPPAADVAACVASATALLKNDTNRSFGGEAGATRLKALLAAAAPALAATDGSRRGAPPPLVVDVGANAGQGLLAWRAIFPDTRVVAVEANPALAGRLLNLSRSGTPHWRGMTVINAAVGNASASTVFRLPREARLGQLGGIWASAKRPSPERFDYVTIPMEPLDVLLSPPHTPAGLTATRRTHPISLLKTDTEGWDIPVLAAAPRAVAAARFILWECHRYMATEGGPRTSHAAAAELLSAAGFEVYKLGATASLRFDGPFAVGALDVPAYMGWHNCLALRRDDPLRAVIVGGLGVPAGCAGAYGVPVAAEV</sequence>
<dbReference type="EMBL" id="KV918836">
    <property type="protein sequence ID" value="OSX77532.1"/>
    <property type="molecule type" value="Genomic_DNA"/>
</dbReference>
<name>A0A1X6P9G1_PORUM</name>
<feature type="signal peptide" evidence="1">
    <location>
        <begin position="1"/>
        <end position="22"/>
    </location>
</feature>
<organism evidence="3 4">
    <name type="scientific">Porphyra umbilicalis</name>
    <name type="common">Purple laver</name>
    <name type="synonym">Red alga</name>
    <dbReference type="NCBI Taxonomy" id="2786"/>
    <lineage>
        <taxon>Eukaryota</taxon>
        <taxon>Rhodophyta</taxon>
        <taxon>Bangiophyceae</taxon>
        <taxon>Bangiales</taxon>
        <taxon>Bangiaceae</taxon>
        <taxon>Porphyra</taxon>
    </lineage>
</organism>
<protein>
    <recommendedName>
        <fullName evidence="2">Methyltransferase FkbM domain-containing protein</fullName>
    </recommendedName>
</protein>
<dbReference type="Gene3D" id="3.40.50.150">
    <property type="entry name" value="Vaccinia Virus protein VP39"/>
    <property type="match status" value="1"/>
</dbReference>
<dbReference type="PANTHER" id="PTHR34203">
    <property type="entry name" value="METHYLTRANSFERASE, FKBM FAMILY PROTEIN"/>
    <property type="match status" value="1"/>
</dbReference>
<dbReference type="InterPro" id="IPR029063">
    <property type="entry name" value="SAM-dependent_MTases_sf"/>
</dbReference>
<accession>A0A1X6P9G1</accession>
<dbReference type="OrthoDB" id="530233at2759"/>
<keyword evidence="1" id="KW-0732">Signal</keyword>
<dbReference type="Proteomes" id="UP000218209">
    <property type="component" value="Unassembled WGS sequence"/>
</dbReference>
<dbReference type="Pfam" id="PF05050">
    <property type="entry name" value="Methyltransf_21"/>
    <property type="match status" value="1"/>
</dbReference>
<evidence type="ECO:0000259" key="2">
    <source>
        <dbReference type="Pfam" id="PF05050"/>
    </source>
</evidence>
<proteinExistence type="predicted"/>
<feature type="chain" id="PRO_5012281678" description="Methyltransferase FkbM domain-containing protein" evidence="1">
    <location>
        <begin position="23"/>
        <end position="416"/>
    </location>
</feature>
<dbReference type="InterPro" id="IPR052514">
    <property type="entry name" value="SAM-dependent_MTase"/>
</dbReference>
<evidence type="ECO:0000313" key="3">
    <source>
        <dbReference type="EMBL" id="OSX77532.1"/>
    </source>
</evidence>
<evidence type="ECO:0000256" key="1">
    <source>
        <dbReference type="SAM" id="SignalP"/>
    </source>
</evidence>
<dbReference type="AlphaFoldDB" id="A0A1X6P9G1"/>
<reference evidence="3 4" key="1">
    <citation type="submission" date="2017-03" db="EMBL/GenBank/DDBJ databases">
        <title>WGS assembly of Porphyra umbilicalis.</title>
        <authorList>
            <person name="Brawley S.H."/>
            <person name="Blouin N.A."/>
            <person name="Ficko-Blean E."/>
            <person name="Wheeler G.L."/>
            <person name="Lohr M."/>
            <person name="Goodson H.V."/>
            <person name="Jenkins J.W."/>
            <person name="Blaby-Haas C.E."/>
            <person name="Helliwell K.E."/>
            <person name="Chan C."/>
            <person name="Marriage T."/>
            <person name="Bhattacharya D."/>
            <person name="Klein A.S."/>
            <person name="Badis Y."/>
            <person name="Brodie J."/>
            <person name="Cao Y."/>
            <person name="Collen J."/>
            <person name="Dittami S.M."/>
            <person name="Gachon C.M."/>
            <person name="Green B.R."/>
            <person name="Karpowicz S."/>
            <person name="Kim J.W."/>
            <person name="Kudahl U."/>
            <person name="Lin S."/>
            <person name="Michel G."/>
            <person name="Mittag M."/>
            <person name="Olson B.J."/>
            <person name="Pangilinan J."/>
            <person name="Peng Y."/>
            <person name="Qiu H."/>
            <person name="Shu S."/>
            <person name="Singer J.T."/>
            <person name="Smith A.G."/>
            <person name="Sprecher B.N."/>
            <person name="Wagner V."/>
            <person name="Wang W."/>
            <person name="Wang Z.-Y."/>
            <person name="Yan J."/>
            <person name="Yarish C."/>
            <person name="Zoeuner-Riek S."/>
            <person name="Zhuang Y."/>
            <person name="Zou Y."/>
            <person name="Lindquist E.A."/>
            <person name="Grimwood J."/>
            <person name="Barry K."/>
            <person name="Rokhsar D.S."/>
            <person name="Schmutz J."/>
            <person name="Stiller J.W."/>
            <person name="Grossman A.R."/>
            <person name="Prochnik S.E."/>
        </authorList>
    </citation>
    <scope>NUCLEOTIDE SEQUENCE [LARGE SCALE GENOMIC DNA]</scope>
    <source>
        <strain evidence="3">4086291</strain>
    </source>
</reference>
<dbReference type="NCBIfam" id="TIGR01444">
    <property type="entry name" value="fkbM_fam"/>
    <property type="match status" value="1"/>
</dbReference>
<keyword evidence="4" id="KW-1185">Reference proteome</keyword>
<dbReference type="SUPFAM" id="SSF53335">
    <property type="entry name" value="S-adenosyl-L-methionine-dependent methyltransferases"/>
    <property type="match status" value="1"/>
</dbReference>
<dbReference type="InterPro" id="IPR006342">
    <property type="entry name" value="FkbM_mtfrase"/>
</dbReference>
<evidence type="ECO:0000313" key="4">
    <source>
        <dbReference type="Proteomes" id="UP000218209"/>
    </source>
</evidence>